<organism evidence="9 10">
    <name type="scientific">Asparagus officinalis</name>
    <name type="common">Garden asparagus</name>
    <dbReference type="NCBI Taxonomy" id="4686"/>
    <lineage>
        <taxon>Eukaryota</taxon>
        <taxon>Viridiplantae</taxon>
        <taxon>Streptophyta</taxon>
        <taxon>Embryophyta</taxon>
        <taxon>Tracheophyta</taxon>
        <taxon>Spermatophyta</taxon>
        <taxon>Magnoliopsida</taxon>
        <taxon>Liliopsida</taxon>
        <taxon>Asparagales</taxon>
        <taxon>Asparagaceae</taxon>
        <taxon>Asparagoideae</taxon>
        <taxon>Asparagus</taxon>
    </lineage>
</organism>
<dbReference type="InterPro" id="IPR009606">
    <property type="entry name" value="DEAL/Modifying_wall_lignin1/2"/>
</dbReference>
<name>A0A5P1EDM1_ASPOF</name>
<evidence type="ECO:0000256" key="6">
    <source>
        <dbReference type="ARBA" id="ARBA00029467"/>
    </source>
</evidence>
<evidence type="ECO:0000256" key="3">
    <source>
        <dbReference type="ARBA" id="ARBA00022729"/>
    </source>
</evidence>
<evidence type="ECO:0000256" key="7">
    <source>
        <dbReference type="SAM" id="MobiDB-lite"/>
    </source>
</evidence>
<dbReference type="EMBL" id="CM007387">
    <property type="protein sequence ID" value="ONK63287.1"/>
    <property type="molecule type" value="Genomic_DNA"/>
</dbReference>
<evidence type="ECO:0000313" key="9">
    <source>
        <dbReference type="EMBL" id="ONK63287.1"/>
    </source>
</evidence>
<evidence type="ECO:0000256" key="1">
    <source>
        <dbReference type="ARBA" id="ARBA00004127"/>
    </source>
</evidence>
<protein>
    <submittedName>
        <fullName evidence="9">Uncharacterized protein</fullName>
    </submittedName>
</protein>
<evidence type="ECO:0000256" key="8">
    <source>
        <dbReference type="SAM" id="Phobius"/>
    </source>
</evidence>
<feature type="region of interest" description="Disordered" evidence="7">
    <location>
        <begin position="291"/>
        <end position="331"/>
    </location>
</feature>
<keyword evidence="10" id="KW-1185">Reference proteome</keyword>
<evidence type="ECO:0000313" key="10">
    <source>
        <dbReference type="Proteomes" id="UP000243459"/>
    </source>
</evidence>
<evidence type="ECO:0000256" key="4">
    <source>
        <dbReference type="ARBA" id="ARBA00022989"/>
    </source>
</evidence>
<dbReference type="GO" id="GO:0012505">
    <property type="term" value="C:endomembrane system"/>
    <property type="evidence" value="ECO:0007669"/>
    <property type="project" value="UniProtKB-SubCell"/>
</dbReference>
<dbReference type="InterPro" id="IPR052222">
    <property type="entry name" value="DESIGUAL"/>
</dbReference>
<sequence length="331" mass="36534">MRFCTGKYKGHENHPRSKQNPPSPHRLNPQAIPLKWILFSSSHFSSSLPITPLLYLLRGCRIILHHNLTDLVCSKEAMMAITHDDLSLKKLKEAGISSRLALFLVIFSVLCGLTAFILCLTAEGSRSEVTYLLVTTPSSKDYKCYYSAPAGHSSGLRPRWARIPHSCQYPCSPSTAYMLIAVTNPQPPALAAWTTPQDPRATSTNRDLTWQSCFLFLTTWVFFALAEVLLMIGIGVESGHLSNWTSPKPNCHAVRPGVFAVAGVFGLVTVFLGVGLYLTALRSQRLQLQEHGRIPTGPGPYPHVPPTAPVIEERQSQRQPPQHVDKTSTSA</sequence>
<dbReference type="Gramene" id="ONK63287">
    <property type="protein sequence ID" value="ONK63287"/>
    <property type="gene ID" value="A4U43_C07F13410"/>
</dbReference>
<keyword evidence="4 8" id="KW-1133">Transmembrane helix</keyword>
<keyword evidence="2 8" id="KW-0812">Transmembrane</keyword>
<evidence type="ECO:0000256" key="2">
    <source>
        <dbReference type="ARBA" id="ARBA00022692"/>
    </source>
</evidence>
<keyword evidence="5 8" id="KW-0472">Membrane</keyword>
<dbReference type="AlphaFoldDB" id="A0A5P1EDM1"/>
<gene>
    <name evidence="9" type="ORF">A4U43_C07F13410</name>
</gene>
<dbReference type="Pfam" id="PF06749">
    <property type="entry name" value="DUF1218"/>
    <property type="match status" value="1"/>
</dbReference>
<evidence type="ECO:0000256" key="5">
    <source>
        <dbReference type="ARBA" id="ARBA00023136"/>
    </source>
</evidence>
<proteinExistence type="inferred from homology"/>
<feature type="region of interest" description="Disordered" evidence="7">
    <location>
        <begin position="1"/>
        <end position="26"/>
    </location>
</feature>
<feature type="transmembrane region" description="Helical" evidence="8">
    <location>
        <begin position="100"/>
        <end position="122"/>
    </location>
</feature>
<feature type="compositionally biased region" description="Pro residues" evidence="7">
    <location>
        <begin position="297"/>
        <end position="308"/>
    </location>
</feature>
<feature type="transmembrane region" description="Helical" evidence="8">
    <location>
        <begin position="256"/>
        <end position="278"/>
    </location>
</feature>
<dbReference type="PANTHER" id="PTHR31769">
    <property type="entry name" value="OS07G0462200 PROTEIN-RELATED"/>
    <property type="match status" value="1"/>
</dbReference>
<comment type="similarity">
    <text evidence="6">Belongs to the DESIGUAL family.</text>
</comment>
<keyword evidence="3" id="KW-0732">Signal</keyword>
<reference evidence="10" key="1">
    <citation type="journal article" date="2017" name="Nat. Commun.">
        <title>The asparagus genome sheds light on the origin and evolution of a young Y chromosome.</title>
        <authorList>
            <person name="Harkess A."/>
            <person name="Zhou J."/>
            <person name="Xu C."/>
            <person name="Bowers J.E."/>
            <person name="Van der Hulst R."/>
            <person name="Ayyampalayam S."/>
            <person name="Mercati F."/>
            <person name="Riccardi P."/>
            <person name="McKain M.R."/>
            <person name="Kakrana A."/>
            <person name="Tang H."/>
            <person name="Ray J."/>
            <person name="Groenendijk J."/>
            <person name="Arikit S."/>
            <person name="Mathioni S.M."/>
            <person name="Nakano M."/>
            <person name="Shan H."/>
            <person name="Telgmann-Rauber A."/>
            <person name="Kanno A."/>
            <person name="Yue Z."/>
            <person name="Chen H."/>
            <person name="Li W."/>
            <person name="Chen Y."/>
            <person name="Xu X."/>
            <person name="Zhang Y."/>
            <person name="Luo S."/>
            <person name="Chen H."/>
            <person name="Gao J."/>
            <person name="Mao Z."/>
            <person name="Pires J.C."/>
            <person name="Luo M."/>
            <person name="Kudrna D."/>
            <person name="Wing R.A."/>
            <person name="Meyers B.C."/>
            <person name="Yi K."/>
            <person name="Kong H."/>
            <person name="Lavrijsen P."/>
            <person name="Sunseri F."/>
            <person name="Falavigna A."/>
            <person name="Ye Y."/>
            <person name="Leebens-Mack J.H."/>
            <person name="Chen G."/>
        </authorList>
    </citation>
    <scope>NUCLEOTIDE SEQUENCE [LARGE SCALE GENOMIC DNA]</scope>
    <source>
        <strain evidence="10">cv. DH0086</strain>
    </source>
</reference>
<dbReference type="Proteomes" id="UP000243459">
    <property type="component" value="Chromosome 7"/>
</dbReference>
<feature type="transmembrane region" description="Helical" evidence="8">
    <location>
        <begin position="213"/>
        <end position="236"/>
    </location>
</feature>
<comment type="subcellular location">
    <subcellularLocation>
        <location evidence="1">Endomembrane system</location>
        <topology evidence="1">Multi-pass membrane protein</topology>
    </subcellularLocation>
</comment>
<accession>A0A5P1EDM1</accession>